<dbReference type="GO" id="GO:0006508">
    <property type="term" value="P:proteolysis"/>
    <property type="evidence" value="ECO:0007669"/>
    <property type="project" value="InterPro"/>
</dbReference>
<evidence type="ECO:0000256" key="2">
    <source>
        <dbReference type="ARBA" id="ARBA00023157"/>
    </source>
</evidence>
<dbReference type="InterPro" id="IPR000177">
    <property type="entry name" value="Apple"/>
</dbReference>
<keyword evidence="1" id="KW-0677">Repeat</keyword>
<evidence type="ECO:0000313" key="8">
    <source>
        <dbReference type="EMBL" id="VFT83988.1"/>
    </source>
</evidence>
<dbReference type="GO" id="GO:0005576">
    <property type="term" value="C:extracellular region"/>
    <property type="evidence" value="ECO:0007669"/>
    <property type="project" value="InterPro"/>
</dbReference>
<evidence type="ECO:0000256" key="1">
    <source>
        <dbReference type="ARBA" id="ARBA00022737"/>
    </source>
</evidence>
<evidence type="ECO:0000313" key="9">
    <source>
        <dbReference type="Proteomes" id="UP000332933"/>
    </source>
</evidence>
<accession>A0A485KHU3</accession>
<dbReference type="InterPro" id="IPR000772">
    <property type="entry name" value="Ricin_B_lectin"/>
</dbReference>
<evidence type="ECO:0000259" key="4">
    <source>
        <dbReference type="SMART" id="SM00223"/>
    </source>
</evidence>
<dbReference type="Gene3D" id="2.80.10.50">
    <property type="match status" value="1"/>
</dbReference>
<dbReference type="EMBL" id="CAADRA010003599">
    <property type="protein sequence ID" value="VFT83988.1"/>
    <property type="molecule type" value="Genomic_DNA"/>
</dbReference>
<reference evidence="8 9" key="1">
    <citation type="submission" date="2019-03" db="EMBL/GenBank/DDBJ databases">
        <authorList>
            <person name="Gaulin E."/>
            <person name="Dumas B."/>
        </authorList>
    </citation>
    <scope>NUCLEOTIDE SEQUENCE [LARGE SCALE GENOMIC DNA]</scope>
    <source>
        <strain evidence="8">CBS 568.67</strain>
    </source>
</reference>
<proteinExistence type="predicted"/>
<evidence type="ECO:0000313" key="7">
    <source>
        <dbReference type="EMBL" id="VFT82921.1"/>
    </source>
</evidence>
<dbReference type="Gene3D" id="3.50.4.10">
    <property type="entry name" value="Hepatocyte Growth Factor"/>
    <property type="match status" value="1"/>
</dbReference>
<evidence type="ECO:0000256" key="3">
    <source>
        <dbReference type="SAM" id="SignalP"/>
    </source>
</evidence>
<feature type="chain" id="PRO_5033436956" evidence="3">
    <location>
        <begin position="17"/>
        <end position="316"/>
    </location>
</feature>
<dbReference type="SMART" id="SM00223">
    <property type="entry name" value="APPLE"/>
    <property type="match status" value="1"/>
</dbReference>
<dbReference type="EMBL" id="CAADRA010002251">
    <property type="protein sequence ID" value="VFT82921.1"/>
    <property type="molecule type" value="Genomic_DNA"/>
</dbReference>
<sequence length="316" mass="34183">MRMPLILSLVLPHAMAQPSSTPCPADVNDAIYQAMVACTAAADMTGGYLIQRFVSNLRSNQSFVRGDYCAGSLSPGCDSFGRLSSDPRANCDFPVYKTNYFNAFLEAPSICPSDADNTLEVALSTASEKVLGVDDGRKAVTLPRANDDSSPTFVFDFINHDFQSRQTDDCLTLDDARQVVSVPCDPSDVRQKWIVAQSNYTIQHAQTKLCVEVDLFDPTGNVHVAACDDPYVNLGQYLSTTAPFGQCAPYAYDTDFDGDDLTTSEATYPSECCNVCQLNVDCKAFSWLDGMCYLKRNAGNAVAKAGVVSGVRPPTA</sequence>
<dbReference type="Proteomes" id="UP000332933">
    <property type="component" value="Unassembled WGS sequence"/>
</dbReference>
<keyword evidence="3" id="KW-0732">Signal</keyword>
<dbReference type="EMBL" id="VJMH01003587">
    <property type="protein sequence ID" value="KAF0705459.1"/>
    <property type="molecule type" value="Genomic_DNA"/>
</dbReference>
<feature type="domain" description="Apple" evidence="4">
    <location>
        <begin position="247"/>
        <end position="314"/>
    </location>
</feature>
<evidence type="ECO:0000313" key="6">
    <source>
        <dbReference type="EMBL" id="KAF0709487.1"/>
    </source>
</evidence>
<keyword evidence="9" id="KW-1185">Reference proteome</keyword>
<reference evidence="5" key="2">
    <citation type="submission" date="2019-06" db="EMBL/GenBank/DDBJ databases">
        <title>Genomics analysis of Aphanomyces spp. identifies a new class of oomycete effector associated with host adaptation.</title>
        <authorList>
            <person name="Gaulin E."/>
        </authorList>
    </citation>
    <scope>NUCLEOTIDE SEQUENCE</scope>
    <source>
        <strain evidence="5">CBS 578.67</strain>
    </source>
</reference>
<dbReference type="SUPFAM" id="SSF50370">
    <property type="entry name" value="Ricin B-like lectins"/>
    <property type="match status" value="1"/>
</dbReference>
<dbReference type="PROSITE" id="PS50231">
    <property type="entry name" value="RICIN_B_LECTIN"/>
    <property type="match status" value="1"/>
</dbReference>
<name>A0A485KHU3_9STRA</name>
<dbReference type="AlphaFoldDB" id="A0A485KHU3"/>
<dbReference type="CDD" id="cd01100">
    <property type="entry name" value="APPLE_Factor_XI_like"/>
    <property type="match status" value="1"/>
</dbReference>
<dbReference type="InterPro" id="IPR035992">
    <property type="entry name" value="Ricin_B-like_lectins"/>
</dbReference>
<evidence type="ECO:0000313" key="5">
    <source>
        <dbReference type="EMBL" id="KAF0705459.1"/>
    </source>
</evidence>
<keyword evidence="2" id="KW-1015">Disulfide bond</keyword>
<organism evidence="8 9">
    <name type="scientific">Aphanomyces stellatus</name>
    <dbReference type="NCBI Taxonomy" id="120398"/>
    <lineage>
        <taxon>Eukaryota</taxon>
        <taxon>Sar</taxon>
        <taxon>Stramenopiles</taxon>
        <taxon>Oomycota</taxon>
        <taxon>Saprolegniomycetes</taxon>
        <taxon>Saprolegniales</taxon>
        <taxon>Verrucalvaceae</taxon>
        <taxon>Aphanomyces</taxon>
    </lineage>
</organism>
<feature type="signal peptide" evidence="3">
    <location>
        <begin position="1"/>
        <end position="16"/>
    </location>
</feature>
<protein>
    <submittedName>
        <fullName evidence="7">Aste57867_5900 protein</fullName>
    </submittedName>
    <submittedName>
        <fullName evidence="8">Aste57867_7040 protein</fullName>
    </submittedName>
</protein>
<dbReference type="Pfam" id="PF00652">
    <property type="entry name" value="Ricin_B_lectin"/>
    <property type="match status" value="1"/>
</dbReference>
<dbReference type="EMBL" id="VJMH01002249">
    <property type="protein sequence ID" value="KAF0709487.1"/>
    <property type="molecule type" value="Genomic_DNA"/>
</dbReference>
<gene>
    <name evidence="8" type="primary">Aste57867_7040</name>
    <name evidence="7" type="synonym">Aste57867_5900</name>
    <name evidence="6" type="ORF">As57867_005886</name>
    <name evidence="5" type="ORF">As57867_007017</name>
    <name evidence="7" type="ORF">ASTE57867_5900</name>
    <name evidence="8" type="ORF">ASTE57867_7040</name>
</gene>
<dbReference type="SUPFAM" id="SSF57414">
    <property type="entry name" value="Hairpin loop containing domain-like"/>
    <property type="match status" value="1"/>
</dbReference>